<evidence type="ECO:0000256" key="1">
    <source>
        <dbReference type="ARBA" id="ARBA00009437"/>
    </source>
</evidence>
<gene>
    <name evidence="6" type="ORF">GCM10007175_12480</name>
</gene>
<dbReference type="InterPro" id="IPR036388">
    <property type="entry name" value="WH-like_DNA-bd_sf"/>
</dbReference>
<keyword evidence="2" id="KW-0805">Transcription regulation</keyword>
<evidence type="ECO:0000313" key="7">
    <source>
        <dbReference type="Proteomes" id="UP000658754"/>
    </source>
</evidence>
<evidence type="ECO:0000256" key="4">
    <source>
        <dbReference type="ARBA" id="ARBA00023163"/>
    </source>
</evidence>
<feature type="domain" description="HTH lysR-type" evidence="5">
    <location>
        <begin position="1"/>
        <end position="58"/>
    </location>
</feature>
<dbReference type="EMBL" id="BMKV01000002">
    <property type="protein sequence ID" value="GGI76904.1"/>
    <property type="molecule type" value="Genomic_DNA"/>
</dbReference>
<dbReference type="Pfam" id="PF03466">
    <property type="entry name" value="LysR_substrate"/>
    <property type="match status" value="1"/>
</dbReference>
<dbReference type="RefSeq" id="WP_188728632.1">
    <property type="nucleotide sequence ID" value="NZ_BMKV01000002.1"/>
</dbReference>
<dbReference type="InterPro" id="IPR005119">
    <property type="entry name" value="LysR_subst-bd"/>
</dbReference>
<keyword evidence="3" id="KW-0238">DNA-binding</keyword>
<evidence type="ECO:0000256" key="2">
    <source>
        <dbReference type="ARBA" id="ARBA00023015"/>
    </source>
</evidence>
<dbReference type="PANTHER" id="PTHR30346">
    <property type="entry name" value="TRANSCRIPTIONAL DUAL REGULATOR HCAR-RELATED"/>
    <property type="match status" value="1"/>
</dbReference>
<comment type="caution">
    <text evidence="6">The sequence shown here is derived from an EMBL/GenBank/DDBJ whole genome shotgun (WGS) entry which is preliminary data.</text>
</comment>
<dbReference type="Gene3D" id="1.10.10.10">
    <property type="entry name" value="Winged helix-like DNA-binding domain superfamily/Winged helix DNA-binding domain"/>
    <property type="match status" value="1"/>
</dbReference>
<dbReference type="InterPro" id="IPR036390">
    <property type="entry name" value="WH_DNA-bd_sf"/>
</dbReference>
<keyword evidence="4" id="KW-0804">Transcription</keyword>
<dbReference type="Pfam" id="PF00126">
    <property type="entry name" value="HTH_1"/>
    <property type="match status" value="1"/>
</dbReference>
<keyword evidence="7" id="KW-1185">Reference proteome</keyword>
<dbReference type="PANTHER" id="PTHR30346:SF29">
    <property type="entry name" value="LYSR SUBSTRATE-BINDING"/>
    <property type="match status" value="1"/>
</dbReference>
<dbReference type="Gene3D" id="3.40.190.10">
    <property type="entry name" value="Periplasmic binding protein-like II"/>
    <property type="match status" value="2"/>
</dbReference>
<dbReference type="CDD" id="cd08423">
    <property type="entry name" value="PBP2_LTTR_like_6"/>
    <property type="match status" value="1"/>
</dbReference>
<sequence>MIDGKIKVLQMLDRYGSVSAVAAQMSYTPSAVSYQLRQLAEQLGVKLIEPAGRGVKLTAAARTVLRHTALMQTQWEQMRSELAATSEDFSGLFTLCGFSTAATHLLPHATVTLRDRHPGLRVRVVEAEPVHCFELLEAEEADLALVMVTADTPSQGDERFDQQLLLDDPLDLVVPANHPLTQREKVTLADAALEPWSIGTPGGAYHKLTVAACVAAGFTPIIAHQADEWETGAALVAQGLAVMLMPRLGGIHTRWPVTRIRLSGEPAPARRIMAATRKGGGDHPLVAQALDLIKASASNLFADDFPPFARLHDQGAFE</sequence>
<dbReference type="Proteomes" id="UP000658754">
    <property type="component" value="Unassembled WGS sequence"/>
</dbReference>
<dbReference type="SUPFAM" id="SSF46785">
    <property type="entry name" value="Winged helix' DNA-binding domain"/>
    <property type="match status" value="1"/>
</dbReference>
<evidence type="ECO:0000313" key="6">
    <source>
        <dbReference type="EMBL" id="GGI76904.1"/>
    </source>
</evidence>
<evidence type="ECO:0000259" key="5">
    <source>
        <dbReference type="PROSITE" id="PS50931"/>
    </source>
</evidence>
<protein>
    <submittedName>
        <fullName evidence="6">LysR family transcriptional regulator</fullName>
    </submittedName>
</protein>
<dbReference type="InterPro" id="IPR000847">
    <property type="entry name" value="LysR_HTH_N"/>
</dbReference>
<evidence type="ECO:0000256" key="3">
    <source>
        <dbReference type="ARBA" id="ARBA00023125"/>
    </source>
</evidence>
<reference evidence="7" key="1">
    <citation type="journal article" date="2019" name="Int. J. Syst. Evol. Microbiol.">
        <title>The Global Catalogue of Microorganisms (GCM) 10K type strain sequencing project: providing services to taxonomists for standard genome sequencing and annotation.</title>
        <authorList>
            <consortium name="The Broad Institute Genomics Platform"/>
            <consortium name="The Broad Institute Genome Sequencing Center for Infectious Disease"/>
            <person name="Wu L."/>
            <person name="Ma J."/>
        </authorList>
    </citation>
    <scope>NUCLEOTIDE SEQUENCE [LARGE SCALE GENOMIC DNA]</scope>
    <source>
        <strain evidence="7">CGMCC 1.3601</strain>
    </source>
</reference>
<dbReference type="PROSITE" id="PS50931">
    <property type="entry name" value="HTH_LYSR"/>
    <property type="match status" value="1"/>
</dbReference>
<proteinExistence type="inferred from homology"/>
<dbReference type="SUPFAM" id="SSF53850">
    <property type="entry name" value="Periplasmic binding protein-like II"/>
    <property type="match status" value="1"/>
</dbReference>
<organism evidence="6 7">
    <name type="scientific">Pseudarthrobacter scleromae</name>
    <dbReference type="NCBI Taxonomy" id="158897"/>
    <lineage>
        <taxon>Bacteria</taxon>
        <taxon>Bacillati</taxon>
        <taxon>Actinomycetota</taxon>
        <taxon>Actinomycetes</taxon>
        <taxon>Micrococcales</taxon>
        <taxon>Micrococcaceae</taxon>
        <taxon>Pseudarthrobacter</taxon>
    </lineage>
</organism>
<accession>A0ABQ2CDD3</accession>
<name>A0ABQ2CDD3_9MICC</name>
<comment type="similarity">
    <text evidence="1">Belongs to the LysR transcriptional regulatory family.</text>
</comment>